<feature type="non-terminal residue" evidence="2">
    <location>
        <position position="1"/>
    </location>
</feature>
<reference evidence="2 3" key="1">
    <citation type="journal article" date="2013" name="Genome Announc.">
        <title>Draft Genome Sequence of Rhodococcus opacus Strain M213 Shows a Diverse Catabolic Potential.</title>
        <authorList>
            <person name="Pathak A."/>
            <person name="Green S.J."/>
            <person name="Ogram A."/>
            <person name="Chauhan A."/>
        </authorList>
    </citation>
    <scope>NUCLEOTIDE SEQUENCE [LARGE SCALE GENOMIC DNA]</scope>
    <source>
        <strain evidence="2 3">M213</strain>
    </source>
</reference>
<gene>
    <name evidence="2" type="ORF">WSS_A38707</name>
</gene>
<sequence>TYFQSINRNKTSVTIDLASSDGIEMALKMATHADVVVENFRPGVMDKLGLGYEVLRELNPGLVYCSITGFGRDGGSHLRGYDLLLQAVGGLMSITGQAGGEPQKVGVALVDVLAGLYSTVGILSAVRFREASGLGQRVEVDLLSSLLGSLVNEGAAFTSGGVIPTRTGNSHPGIAPCELIPTADRELAVAVATDSQFAALCESVRAQEL</sequence>
<evidence type="ECO:0008006" key="4">
    <source>
        <dbReference type="Google" id="ProtNLM"/>
    </source>
</evidence>
<evidence type="ECO:0000313" key="3">
    <source>
        <dbReference type="Proteomes" id="UP000005951"/>
    </source>
</evidence>
<dbReference type="Pfam" id="PF02515">
    <property type="entry name" value="CoA_transf_3"/>
    <property type="match status" value="1"/>
</dbReference>
<dbReference type="SUPFAM" id="SSF89796">
    <property type="entry name" value="CoA-transferase family III (CaiB/BaiF)"/>
    <property type="match status" value="1"/>
</dbReference>
<accession>K8XJG3</accession>
<protein>
    <recommendedName>
        <fullName evidence="4">CoA transferase</fullName>
    </recommendedName>
</protein>
<dbReference type="PANTHER" id="PTHR48207:SF3">
    <property type="entry name" value="SUCCINATE--HYDROXYMETHYLGLUTARATE COA-TRANSFERASE"/>
    <property type="match status" value="1"/>
</dbReference>
<dbReference type="Gene3D" id="3.40.50.10540">
    <property type="entry name" value="Crotonobetainyl-coa:carnitine coa-transferase, domain 1"/>
    <property type="match status" value="1"/>
</dbReference>
<dbReference type="InterPro" id="IPR044855">
    <property type="entry name" value="CoA-Trfase_III_dom3_sf"/>
</dbReference>
<feature type="non-terminal residue" evidence="2">
    <location>
        <position position="209"/>
    </location>
</feature>
<name>K8XJG3_RHOOP</name>
<evidence type="ECO:0000313" key="2">
    <source>
        <dbReference type="EMBL" id="EKT77220.1"/>
    </source>
</evidence>
<dbReference type="EMBL" id="AJYC02000163">
    <property type="protein sequence ID" value="EKT77220.1"/>
    <property type="molecule type" value="Genomic_DNA"/>
</dbReference>
<dbReference type="Gene3D" id="3.30.1540.10">
    <property type="entry name" value="formyl-coa transferase, domain 3"/>
    <property type="match status" value="1"/>
</dbReference>
<dbReference type="AlphaFoldDB" id="K8XJG3"/>
<dbReference type="GO" id="GO:0008410">
    <property type="term" value="F:CoA-transferase activity"/>
    <property type="evidence" value="ECO:0007669"/>
    <property type="project" value="TreeGrafter"/>
</dbReference>
<evidence type="ECO:0000256" key="1">
    <source>
        <dbReference type="ARBA" id="ARBA00022679"/>
    </source>
</evidence>
<proteinExistence type="predicted"/>
<dbReference type="InterPro" id="IPR003673">
    <property type="entry name" value="CoA-Trfase_fam_III"/>
</dbReference>
<dbReference type="InterPro" id="IPR023606">
    <property type="entry name" value="CoA-Trfase_III_dom_1_sf"/>
</dbReference>
<keyword evidence="1" id="KW-0808">Transferase</keyword>
<organism evidence="2 3">
    <name type="scientific">Rhodococcus opacus M213</name>
    <dbReference type="NCBI Taxonomy" id="1129896"/>
    <lineage>
        <taxon>Bacteria</taxon>
        <taxon>Bacillati</taxon>
        <taxon>Actinomycetota</taxon>
        <taxon>Actinomycetes</taxon>
        <taxon>Mycobacteriales</taxon>
        <taxon>Nocardiaceae</taxon>
        <taxon>Rhodococcus</taxon>
    </lineage>
</organism>
<dbReference type="PANTHER" id="PTHR48207">
    <property type="entry name" value="SUCCINATE--HYDROXYMETHYLGLUTARATE COA-TRANSFERASE"/>
    <property type="match status" value="1"/>
</dbReference>
<dbReference type="Proteomes" id="UP000005951">
    <property type="component" value="Unassembled WGS sequence"/>
</dbReference>
<dbReference type="InterPro" id="IPR050483">
    <property type="entry name" value="CoA-transferase_III_domain"/>
</dbReference>
<dbReference type="RefSeq" id="WP_005264403.1">
    <property type="nucleotide sequence ID" value="NZ_AJYC02000163.1"/>
</dbReference>
<comment type="caution">
    <text evidence="2">The sequence shown here is derived from an EMBL/GenBank/DDBJ whole genome shotgun (WGS) entry which is preliminary data.</text>
</comment>